<dbReference type="HOGENOM" id="CLU_082109_0_0_12"/>
<organism evidence="3 4">
    <name type="scientific">Spirochaeta africana (strain ATCC 700263 / DSM 8902 / Z-7692)</name>
    <dbReference type="NCBI Taxonomy" id="889378"/>
    <lineage>
        <taxon>Bacteria</taxon>
        <taxon>Pseudomonadati</taxon>
        <taxon>Spirochaetota</taxon>
        <taxon>Spirochaetia</taxon>
        <taxon>Spirochaetales</taxon>
        <taxon>Spirochaetaceae</taxon>
        <taxon>Spirochaeta</taxon>
    </lineage>
</organism>
<dbReference type="GO" id="GO:0016020">
    <property type="term" value="C:membrane"/>
    <property type="evidence" value="ECO:0007669"/>
    <property type="project" value="InterPro"/>
</dbReference>
<dbReference type="InterPro" id="IPR000620">
    <property type="entry name" value="EamA_dom"/>
</dbReference>
<keyword evidence="4" id="KW-1185">Reference proteome</keyword>
<feature type="transmembrane region" description="Helical" evidence="1">
    <location>
        <begin position="145"/>
        <end position="166"/>
    </location>
</feature>
<accession>H9UFQ3</accession>
<protein>
    <submittedName>
        <fullName evidence="3">Putative membrane protein</fullName>
    </submittedName>
</protein>
<dbReference type="Proteomes" id="UP000007383">
    <property type="component" value="Chromosome"/>
</dbReference>
<dbReference type="Pfam" id="PF00892">
    <property type="entry name" value="EamA"/>
    <property type="match status" value="1"/>
</dbReference>
<dbReference type="SUPFAM" id="SSF103481">
    <property type="entry name" value="Multidrug resistance efflux transporter EmrE"/>
    <property type="match status" value="2"/>
</dbReference>
<dbReference type="AlphaFoldDB" id="H9UFQ3"/>
<dbReference type="PATRIC" id="fig|889378.3.peg.240"/>
<dbReference type="eggNOG" id="COG0697">
    <property type="taxonomic scope" value="Bacteria"/>
</dbReference>
<dbReference type="STRING" id="889378.Spiaf_0238"/>
<dbReference type="KEGG" id="sfc:Spiaf_0238"/>
<evidence type="ECO:0000256" key="1">
    <source>
        <dbReference type="SAM" id="Phobius"/>
    </source>
</evidence>
<feature type="transmembrane region" description="Helical" evidence="1">
    <location>
        <begin position="86"/>
        <end position="109"/>
    </location>
</feature>
<name>H9UFQ3_SPIAZ</name>
<reference evidence="4" key="1">
    <citation type="journal article" date="2013" name="Stand. Genomic Sci.">
        <title>Complete genome sequence of the halophilic bacterium Spirochaeta africana type strain (Z-7692(T)) from the alkaline Lake Magadi in the East African Rift.</title>
        <authorList>
            <person name="Liolos K."/>
            <person name="Abt B."/>
            <person name="Scheuner C."/>
            <person name="Teshima H."/>
            <person name="Held B."/>
            <person name="Lapidus A."/>
            <person name="Nolan M."/>
            <person name="Lucas S."/>
            <person name="Deshpande S."/>
            <person name="Cheng J.F."/>
            <person name="Tapia R."/>
            <person name="Goodwin L.A."/>
            <person name="Pitluck S."/>
            <person name="Pagani I."/>
            <person name="Ivanova N."/>
            <person name="Mavromatis K."/>
            <person name="Mikhailova N."/>
            <person name="Huntemann M."/>
            <person name="Pati A."/>
            <person name="Chen A."/>
            <person name="Palaniappan K."/>
            <person name="Land M."/>
            <person name="Rohde M."/>
            <person name="Tindall B.J."/>
            <person name="Detter J.C."/>
            <person name="Goker M."/>
            <person name="Bristow J."/>
            <person name="Eisen J.A."/>
            <person name="Markowitz V."/>
            <person name="Hugenholtz P."/>
            <person name="Woyke T."/>
            <person name="Klenk H.P."/>
            <person name="Kyrpides N.C."/>
        </authorList>
    </citation>
    <scope>NUCLEOTIDE SEQUENCE</scope>
    <source>
        <strain evidence="4">ATCC 700263 / DSM 8902 / Z-7692</strain>
    </source>
</reference>
<keyword evidence="1" id="KW-0472">Membrane</keyword>
<evidence type="ECO:0000313" key="4">
    <source>
        <dbReference type="Proteomes" id="UP000007383"/>
    </source>
</evidence>
<keyword evidence="1" id="KW-0812">Transmembrane</keyword>
<feature type="transmembrane region" description="Helical" evidence="1">
    <location>
        <begin position="115"/>
        <end position="133"/>
    </location>
</feature>
<keyword evidence="1" id="KW-1133">Transmembrane helix</keyword>
<evidence type="ECO:0000313" key="3">
    <source>
        <dbReference type="EMBL" id="AFG36346.1"/>
    </source>
</evidence>
<sequence length="278" mass="28279">MGIMFAALSAVLYGTADFSGGLATRKSPTAAVLVTSQILGLVIALVAAPLLGWDRVTAGDLLWGALAGMTGAIGLGYLYRGIARGFVAVTAPLAAVTGAAVPVIGGVLLGEAPGLLGWSGIAVSIPAIFLLAYEPGSRPDPVRMAESLKCGLVAGIAFGAFFILISRPSPAAGFWPIAASRAASVLMVLSWIRLRRERIRIARESMPAVAVAGSFDTAANITFVLSAQLELLPVVSVVSSLAPGPTVILGRVLLGEVLTANRITGLLLALVGVALLSL</sequence>
<gene>
    <name evidence="3" type="ordered locus">Spiaf_0238</name>
</gene>
<dbReference type="OrthoDB" id="68076at2"/>
<feature type="transmembrane region" description="Helical" evidence="1">
    <location>
        <begin position="172"/>
        <end position="194"/>
    </location>
</feature>
<feature type="domain" description="EamA" evidence="2">
    <location>
        <begin position="151"/>
        <end position="277"/>
    </location>
</feature>
<proteinExistence type="predicted"/>
<feature type="transmembrane region" description="Helical" evidence="1">
    <location>
        <begin position="30"/>
        <end position="49"/>
    </location>
</feature>
<dbReference type="EMBL" id="CP003282">
    <property type="protein sequence ID" value="AFG36346.1"/>
    <property type="molecule type" value="Genomic_DNA"/>
</dbReference>
<dbReference type="RefSeq" id="WP_014454344.1">
    <property type="nucleotide sequence ID" value="NC_017098.1"/>
</dbReference>
<dbReference type="InterPro" id="IPR037185">
    <property type="entry name" value="EmrE-like"/>
</dbReference>
<feature type="transmembrane region" description="Helical" evidence="1">
    <location>
        <begin position="61"/>
        <end position="79"/>
    </location>
</feature>
<feature type="transmembrane region" description="Helical" evidence="1">
    <location>
        <begin position="6"/>
        <end position="23"/>
    </location>
</feature>
<evidence type="ECO:0000259" key="2">
    <source>
        <dbReference type="Pfam" id="PF00892"/>
    </source>
</evidence>